<evidence type="ECO:0000313" key="1">
    <source>
        <dbReference type="EMBL" id="MBB4155329.1"/>
    </source>
</evidence>
<protein>
    <recommendedName>
        <fullName evidence="3">Response regulatory domain-containing protein</fullName>
    </recommendedName>
</protein>
<dbReference type="RefSeq" id="WP_183986727.1">
    <property type="nucleotide sequence ID" value="NZ_JACIEV010000011.1"/>
</dbReference>
<dbReference type="Proteomes" id="UP000529795">
    <property type="component" value="Unassembled WGS sequence"/>
</dbReference>
<gene>
    <name evidence="1" type="ORF">GGQ80_003249</name>
</gene>
<name>A0A840FCG9_9SPHN</name>
<keyword evidence="2" id="KW-1185">Reference proteome</keyword>
<dbReference type="SUPFAM" id="SSF52172">
    <property type="entry name" value="CheY-like"/>
    <property type="match status" value="1"/>
</dbReference>
<organism evidence="1 2">
    <name type="scientific">Sphingomonas jinjuensis</name>
    <dbReference type="NCBI Taxonomy" id="535907"/>
    <lineage>
        <taxon>Bacteria</taxon>
        <taxon>Pseudomonadati</taxon>
        <taxon>Pseudomonadota</taxon>
        <taxon>Alphaproteobacteria</taxon>
        <taxon>Sphingomonadales</taxon>
        <taxon>Sphingomonadaceae</taxon>
        <taxon>Sphingomonas</taxon>
    </lineage>
</organism>
<evidence type="ECO:0008006" key="3">
    <source>
        <dbReference type="Google" id="ProtNLM"/>
    </source>
</evidence>
<dbReference type="InterPro" id="IPR011006">
    <property type="entry name" value="CheY-like_superfamily"/>
</dbReference>
<comment type="caution">
    <text evidence="1">The sequence shown here is derived from an EMBL/GenBank/DDBJ whole genome shotgun (WGS) entry which is preliminary data.</text>
</comment>
<accession>A0A840FCG9</accession>
<sequence>MIQIVPIAKTLLAGRRIFLAQSDAVVATRTVAAITGAGGAVSGPYATAAEGLAGFASLGRTADAAVVDLQLRDAGACRIADVLRRSGVPIVFLRNGSAEVPARFRTCPVLTRPTTDHQLVQTLARLLDPAAMIVEARASA</sequence>
<dbReference type="EMBL" id="JACIEV010000011">
    <property type="protein sequence ID" value="MBB4155329.1"/>
    <property type="molecule type" value="Genomic_DNA"/>
</dbReference>
<evidence type="ECO:0000313" key="2">
    <source>
        <dbReference type="Proteomes" id="UP000529795"/>
    </source>
</evidence>
<dbReference type="Gene3D" id="3.40.50.2300">
    <property type="match status" value="1"/>
</dbReference>
<reference evidence="1 2" key="1">
    <citation type="submission" date="2020-08" db="EMBL/GenBank/DDBJ databases">
        <title>Genomic Encyclopedia of Type Strains, Phase IV (KMG-IV): sequencing the most valuable type-strain genomes for metagenomic binning, comparative biology and taxonomic classification.</title>
        <authorList>
            <person name="Goeker M."/>
        </authorList>
    </citation>
    <scope>NUCLEOTIDE SEQUENCE [LARGE SCALE GENOMIC DNA]</scope>
    <source>
        <strain evidence="1 2">YC6723</strain>
    </source>
</reference>
<dbReference type="AlphaFoldDB" id="A0A840FCG9"/>
<proteinExistence type="predicted"/>